<protein>
    <recommendedName>
        <fullName evidence="1">SpoVT-AbrB domain-containing protein</fullName>
    </recommendedName>
</protein>
<evidence type="ECO:0000313" key="3">
    <source>
        <dbReference type="Proteomes" id="UP000230607"/>
    </source>
</evidence>
<reference evidence="3" key="1">
    <citation type="submission" date="2017-03" db="EMBL/GenBank/DDBJ databases">
        <authorList>
            <person name="Herbold C."/>
        </authorList>
    </citation>
    <scope>NUCLEOTIDE SEQUENCE [LARGE SCALE GENOMIC DNA]</scope>
</reference>
<evidence type="ECO:0000259" key="1">
    <source>
        <dbReference type="PROSITE" id="PS51740"/>
    </source>
</evidence>
<feature type="domain" description="SpoVT-AbrB" evidence="1">
    <location>
        <begin position="10"/>
        <end position="55"/>
    </location>
</feature>
<organism evidence="2 3">
    <name type="scientific">Candidatus Nitrosotalea okcheonensis</name>
    <dbReference type="NCBI Taxonomy" id="1903276"/>
    <lineage>
        <taxon>Archaea</taxon>
        <taxon>Nitrososphaerota</taxon>
        <taxon>Nitrososphaeria</taxon>
        <taxon>Nitrosotaleales</taxon>
        <taxon>Nitrosotaleaceae</taxon>
        <taxon>Nitrosotalea</taxon>
    </lineage>
</organism>
<sequence>MKAATDNLKFRSIKVSAKGQITLPSNIQKEIGIKKGDEIILVRKGEKIILEKSERMTKSLKDEFADIKSLSEQSLHKLWLNKDDEIWNQYLKK</sequence>
<gene>
    <name evidence="2" type="ORF">NCS_30167</name>
</gene>
<accession>A0A2H1FHU8</accession>
<evidence type="ECO:0000313" key="2">
    <source>
        <dbReference type="EMBL" id="SMH72327.1"/>
    </source>
</evidence>
<dbReference type="InterPro" id="IPR037914">
    <property type="entry name" value="SpoVT-AbrB_sf"/>
</dbReference>
<dbReference type="EMBL" id="LT841358">
    <property type="protein sequence ID" value="SMH72327.1"/>
    <property type="molecule type" value="Genomic_DNA"/>
</dbReference>
<name>A0A2H1FHU8_9ARCH</name>
<dbReference type="SMART" id="SM00966">
    <property type="entry name" value="SpoVT_AbrB"/>
    <property type="match status" value="1"/>
</dbReference>
<dbReference type="InterPro" id="IPR007159">
    <property type="entry name" value="SpoVT-AbrB_dom"/>
</dbReference>
<dbReference type="GO" id="GO:0003677">
    <property type="term" value="F:DNA binding"/>
    <property type="evidence" value="ECO:0007669"/>
    <property type="project" value="InterPro"/>
</dbReference>
<keyword evidence="3" id="KW-1185">Reference proteome</keyword>
<dbReference type="SUPFAM" id="SSF89447">
    <property type="entry name" value="AbrB/MazE/MraZ-like"/>
    <property type="match status" value="1"/>
</dbReference>
<dbReference type="NCBIfam" id="TIGR01439">
    <property type="entry name" value="lp_hng_hel_AbrB"/>
    <property type="match status" value="1"/>
</dbReference>
<dbReference type="Gene3D" id="2.10.260.10">
    <property type="match status" value="1"/>
</dbReference>
<dbReference type="PROSITE" id="PS51740">
    <property type="entry name" value="SPOVT_ABRB"/>
    <property type="match status" value="1"/>
</dbReference>
<dbReference type="Proteomes" id="UP000230607">
    <property type="component" value="Chromosome 1"/>
</dbReference>
<dbReference type="AlphaFoldDB" id="A0A2H1FHU8"/>
<dbReference type="Pfam" id="PF04014">
    <property type="entry name" value="MazE_antitoxin"/>
    <property type="match status" value="1"/>
</dbReference>
<proteinExistence type="predicted"/>
<dbReference type="RefSeq" id="WP_157928120.1">
    <property type="nucleotide sequence ID" value="NZ_LT841358.1"/>
</dbReference>